<name>A0A5C5TV88_9GAMM</name>
<proteinExistence type="predicted"/>
<protein>
    <submittedName>
        <fullName evidence="1">Uncharacterized protein</fullName>
    </submittedName>
</protein>
<keyword evidence="2" id="KW-1185">Reference proteome</keyword>
<reference evidence="1 2" key="1">
    <citation type="journal article" date="2008" name="Int. J. Syst. Evol. Microbiol.">
        <title>Luteimonas marina sp. nov., isolated from seawater.</title>
        <authorList>
            <person name="Baik K.S."/>
            <person name="Park S.C."/>
            <person name="Kim M.S."/>
            <person name="Kim E.M."/>
            <person name="Park C."/>
            <person name="Chun J."/>
            <person name="Seong C.N."/>
        </authorList>
    </citation>
    <scope>NUCLEOTIDE SEQUENCE [LARGE SCALE GENOMIC DNA]</scope>
    <source>
        <strain evidence="1 2">FR1330</strain>
    </source>
</reference>
<sequence length="124" mass="14427">MDGSVLLTPLQKLLEFFQKDRHHKDAQKDAALLAVSEAINATLKYEEESGGQKGFDRAQEYKLSQLWSDASVKVRHISRDLSRRLGEKTEYWADKLEWAPSELVERKIRLVEIRQAFRDLLRDA</sequence>
<dbReference type="RefSeq" id="WP_146389472.1">
    <property type="nucleotide sequence ID" value="NZ_VOHK01000013.1"/>
</dbReference>
<evidence type="ECO:0000313" key="2">
    <source>
        <dbReference type="Proteomes" id="UP000319980"/>
    </source>
</evidence>
<dbReference type="EMBL" id="VOHK01000013">
    <property type="protein sequence ID" value="TWT17110.1"/>
    <property type="molecule type" value="Genomic_DNA"/>
</dbReference>
<evidence type="ECO:0000313" key="1">
    <source>
        <dbReference type="EMBL" id="TWT17110.1"/>
    </source>
</evidence>
<dbReference type="OrthoDB" id="1443154at2"/>
<gene>
    <name evidence="1" type="ORF">FQY83_17375</name>
</gene>
<accession>A0A5C5TV88</accession>
<comment type="caution">
    <text evidence="1">The sequence shown here is derived from an EMBL/GenBank/DDBJ whole genome shotgun (WGS) entry which is preliminary data.</text>
</comment>
<dbReference type="AlphaFoldDB" id="A0A5C5TV88"/>
<organism evidence="1 2">
    <name type="scientific">Luteimonas marina</name>
    <dbReference type="NCBI Taxonomy" id="488485"/>
    <lineage>
        <taxon>Bacteria</taxon>
        <taxon>Pseudomonadati</taxon>
        <taxon>Pseudomonadota</taxon>
        <taxon>Gammaproteobacteria</taxon>
        <taxon>Lysobacterales</taxon>
        <taxon>Lysobacteraceae</taxon>
        <taxon>Luteimonas</taxon>
    </lineage>
</organism>
<dbReference type="Proteomes" id="UP000319980">
    <property type="component" value="Unassembled WGS sequence"/>
</dbReference>